<dbReference type="CDD" id="cd01066">
    <property type="entry name" value="APP_MetAP"/>
    <property type="match status" value="1"/>
</dbReference>
<dbReference type="InterPro" id="IPR000994">
    <property type="entry name" value="Pept_M24"/>
</dbReference>
<dbReference type="InterPro" id="IPR029149">
    <property type="entry name" value="Creatin/AminoP/Spt16_N"/>
</dbReference>
<keyword evidence="2" id="KW-0031">Aminopeptidase</keyword>
<accession>A0A0S6UF69</accession>
<dbReference type="PANTHER" id="PTHR46112:SF2">
    <property type="entry name" value="XAA-PRO AMINOPEPTIDASE P-RELATED"/>
    <property type="match status" value="1"/>
</dbReference>
<gene>
    <name evidence="2" type="ORF">MTY_1440</name>
</gene>
<reference evidence="2" key="1">
    <citation type="journal article" date="2014" name="Gene">
        <title>Genome-guided analysis of transformation efficiency and carbon dioxide assimilation by Moorella thermoacetica Y72.</title>
        <authorList>
            <person name="Tsukahara K."/>
            <person name="Kita A."/>
            <person name="Nakashimada Y."/>
            <person name="Hoshino T."/>
            <person name="Murakami K."/>
        </authorList>
    </citation>
    <scope>NUCLEOTIDE SEQUENCE [LARGE SCALE GENOMIC DNA]</scope>
    <source>
        <strain evidence="2">Y72</strain>
    </source>
</reference>
<protein>
    <submittedName>
        <fullName evidence="2">Xaa-Pro aminopeptidase</fullName>
    </submittedName>
</protein>
<dbReference type="Pfam" id="PF00557">
    <property type="entry name" value="Peptidase_M24"/>
    <property type="match status" value="1"/>
</dbReference>
<dbReference type="InterPro" id="IPR050659">
    <property type="entry name" value="Peptidase_M24B"/>
</dbReference>
<dbReference type="AlphaFoldDB" id="A0A0S6UF69"/>
<proteinExistence type="predicted"/>
<dbReference type="Proteomes" id="UP000063718">
    <property type="component" value="Unassembled WGS sequence"/>
</dbReference>
<organism evidence="2">
    <name type="scientific">Moorella thermoacetica Y72</name>
    <dbReference type="NCBI Taxonomy" id="1325331"/>
    <lineage>
        <taxon>Bacteria</taxon>
        <taxon>Bacillati</taxon>
        <taxon>Bacillota</taxon>
        <taxon>Clostridia</taxon>
        <taxon>Neomoorellales</taxon>
        <taxon>Neomoorellaceae</taxon>
        <taxon>Neomoorella</taxon>
    </lineage>
</organism>
<dbReference type="PANTHER" id="PTHR46112">
    <property type="entry name" value="AMINOPEPTIDASE"/>
    <property type="match status" value="1"/>
</dbReference>
<keyword evidence="2" id="KW-0378">Hydrolase</keyword>
<name>A0A0S6UF69_NEOTH</name>
<dbReference type="GO" id="GO:0004177">
    <property type="term" value="F:aminopeptidase activity"/>
    <property type="evidence" value="ECO:0007669"/>
    <property type="project" value="UniProtKB-KW"/>
</dbReference>
<dbReference type="InterPro" id="IPR036005">
    <property type="entry name" value="Creatinase/aminopeptidase-like"/>
</dbReference>
<evidence type="ECO:0000313" key="2">
    <source>
        <dbReference type="EMBL" id="GAF26102.1"/>
    </source>
</evidence>
<dbReference type="SUPFAM" id="SSF53092">
    <property type="entry name" value="Creatinase/prolidase N-terminal domain"/>
    <property type="match status" value="1"/>
</dbReference>
<keyword evidence="2" id="KW-0645">Protease</keyword>
<feature type="domain" description="Peptidase M24" evidence="1">
    <location>
        <begin position="167"/>
        <end position="360"/>
    </location>
</feature>
<sequence length="395" mass="43948">MSESNRSCFSSHKKDGGINSFTIGAITMTNRQKEVAKKEVRLRDLAARKGLEGICLSRAINFAWFTAGGNNRVATATETGVAALVILGDKKYLVAPKNEIDRFMVEQVPDLGFEPWTYEWYTSREEAITALVGEQRIGTDIPLGNWQVLGAELNQLRYSLTEEEIERAREVGQICSRELAATCVAIYPGMTDWEIQAELSRRLLNYGVRPAVLLVGNDDRAFKYRHPVPVGQKLEKYAIIGLVGEKGGLHMALTRAVHFGRIPDKLSRLQEVALKVETAFLAATAVGASSRDIFQRGVAAYADAGFPDEWRRHHQGGAIGYAPREYRAGEGANEVIQPNQMVAWNPTVQGTKSEDTLLVKDNNGLEFLTSVPEWWPTAKISIGRQEFDRPLILER</sequence>
<dbReference type="Gene3D" id="3.90.230.10">
    <property type="entry name" value="Creatinase/methionine aminopeptidase superfamily"/>
    <property type="match status" value="1"/>
</dbReference>
<dbReference type="SUPFAM" id="SSF55920">
    <property type="entry name" value="Creatinase/aminopeptidase"/>
    <property type="match status" value="1"/>
</dbReference>
<evidence type="ECO:0000259" key="1">
    <source>
        <dbReference type="Pfam" id="PF00557"/>
    </source>
</evidence>
<dbReference type="EMBL" id="DF238840">
    <property type="protein sequence ID" value="GAF26102.1"/>
    <property type="molecule type" value="Genomic_DNA"/>
</dbReference>